<organism evidence="8 9">
    <name type="scientific">Halothermothrix orenii (strain H 168 / OCM 544 / DSM 9562)</name>
    <dbReference type="NCBI Taxonomy" id="373903"/>
    <lineage>
        <taxon>Bacteria</taxon>
        <taxon>Bacillati</taxon>
        <taxon>Bacillota</taxon>
        <taxon>Clostridia</taxon>
        <taxon>Halanaerobiales</taxon>
        <taxon>Halothermotrichaceae</taxon>
        <taxon>Halothermothrix</taxon>
    </lineage>
</organism>
<keyword evidence="7" id="KW-1133">Transmembrane helix</keyword>
<keyword evidence="2" id="KW-1003">Cell membrane</keyword>
<dbReference type="Pfam" id="PF03279">
    <property type="entry name" value="Lip_A_acyltrans"/>
    <property type="match status" value="1"/>
</dbReference>
<keyword evidence="5 7" id="KW-0472">Membrane</keyword>
<dbReference type="GO" id="GO:0016746">
    <property type="term" value="F:acyltransferase activity"/>
    <property type="evidence" value="ECO:0007669"/>
    <property type="project" value="UniProtKB-KW"/>
</dbReference>
<keyword evidence="9" id="KW-1185">Reference proteome</keyword>
<evidence type="ECO:0000256" key="1">
    <source>
        <dbReference type="ARBA" id="ARBA00004533"/>
    </source>
</evidence>
<feature type="transmembrane region" description="Helical" evidence="7">
    <location>
        <begin position="6"/>
        <end position="25"/>
    </location>
</feature>
<gene>
    <name evidence="8" type="ordered locus">Hore_18900</name>
</gene>
<evidence type="ECO:0000256" key="7">
    <source>
        <dbReference type="SAM" id="Phobius"/>
    </source>
</evidence>
<evidence type="ECO:0000313" key="9">
    <source>
        <dbReference type="Proteomes" id="UP000000719"/>
    </source>
</evidence>
<dbReference type="PIRSF" id="PIRSF026649">
    <property type="entry name" value="MsbB"/>
    <property type="match status" value="1"/>
</dbReference>
<dbReference type="AlphaFoldDB" id="B8CZB9"/>
<evidence type="ECO:0000256" key="2">
    <source>
        <dbReference type="ARBA" id="ARBA00022475"/>
    </source>
</evidence>
<dbReference type="PANTHER" id="PTHR30606:SF10">
    <property type="entry name" value="PHOSPHATIDYLINOSITOL MANNOSIDE ACYLTRANSFERASE"/>
    <property type="match status" value="1"/>
</dbReference>
<dbReference type="eggNOG" id="COG1560">
    <property type="taxonomic scope" value="Bacteria"/>
</dbReference>
<sequence length="289" mass="33778">MVKNIILYLVFEGFLLFIRILPGFLRQMVGLFFGKVLYYLPGNRKKVAYNNLKMAFDDLSDDRIKEIIRKVYINLGFMLVEYALTPGLNKDNMTKHIELEGEEHLKKAFDRGKGVIVYGAHFGNWEWMGIAISLMGYPMAAIVQEQNNSYFDRRINQMRQQKGVETIQRGMSVRKAFKALKEGKCLLILGDQDARSRGWRLKFFGKTASTFPGAVQLARRTGALIVPAFMVRKSRGKHRLKFYRPIEIGAEASMEEQKEFLQELNHITESVIKKYPDHWLWLHRRWKTY</sequence>
<dbReference type="Proteomes" id="UP000000719">
    <property type="component" value="Chromosome"/>
</dbReference>
<dbReference type="EC" id="2.3.1.-" evidence="8"/>
<protein>
    <submittedName>
        <fullName evidence="8">Lipid A biosynthesis lauroyl acyltransferase</fullName>
        <ecNumber evidence="8">2.3.1.-</ecNumber>
    </submittedName>
</protein>
<keyword evidence="4 8" id="KW-0808">Transferase</keyword>
<comment type="subcellular location">
    <subcellularLocation>
        <location evidence="1">Cell inner membrane</location>
    </subcellularLocation>
</comment>
<evidence type="ECO:0000256" key="6">
    <source>
        <dbReference type="ARBA" id="ARBA00023315"/>
    </source>
</evidence>
<dbReference type="GO" id="GO:0009247">
    <property type="term" value="P:glycolipid biosynthetic process"/>
    <property type="evidence" value="ECO:0007669"/>
    <property type="project" value="UniProtKB-ARBA"/>
</dbReference>
<accession>B8CZB9</accession>
<evidence type="ECO:0000313" key="8">
    <source>
        <dbReference type="EMBL" id="ACL70638.1"/>
    </source>
</evidence>
<keyword evidence="3" id="KW-0997">Cell inner membrane</keyword>
<dbReference type="OrthoDB" id="9801955at2"/>
<dbReference type="InterPro" id="IPR004960">
    <property type="entry name" value="LipA_acyltrans"/>
</dbReference>
<reference evidence="8 9" key="1">
    <citation type="journal article" date="2009" name="PLoS ONE">
        <title>Genome analysis of the anaerobic thermohalophilic bacterium Halothermothrix orenii.</title>
        <authorList>
            <person name="Mavromatis K."/>
            <person name="Ivanova N."/>
            <person name="Anderson I."/>
            <person name="Lykidis A."/>
            <person name="Hooper S.D."/>
            <person name="Sun H."/>
            <person name="Kunin V."/>
            <person name="Lapidus A."/>
            <person name="Hugenholtz P."/>
            <person name="Patel B."/>
            <person name="Kyrpides N.C."/>
        </authorList>
    </citation>
    <scope>NUCLEOTIDE SEQUENCE [LARGE SCALE GENOMIC DNA]</scope>
    <source>
        <strain evidence="9">H 168 / OCM 544 / DSM 9562</strain>
    </source>
</reference>
<dbReference type="EMBL" id="CP001098">
    <property type="protein sequence ID" value="ACL70638.1"/>
    <property type="molecule type" value="Genomic_DNA"/>
</dbReference>
<proteinExistence type="predicted"/>
<dbReference type="GO" id="GO:0005886">
    <property type="term" value="C:plasma membrane"/>
    <property type="evidence" value="ECO:0007669"/>
    <property type="project" value="UniProtKB-SubCell"/>
</dbReference>
<evidence type="ECO:0000256" key="4">
    <source>
        <dbReference type="ARBA" id="ARBA00022679"/>
    </source>
</evidence>
<keyword evidence="6 8" id="KW-0012">Acyltransferase</keyword>
<keyword evidence="7" id="KW-0812">Transmembrane</keyword>
<name>B8CZB9_HALOH</name>
<dbReference type="STRING" id="373903.Hore_18900"/>
<evidence type="ECO:0000256" key="3">
    <source>
        <dbReference type="ARBA" id="ARBA00022519"/>
    </source>
</evidence>
<dbReference type="KEGG" id="hor:Hore_18900"/>
<dbReference type="PANTHER" id="PTHR30606">
    <property type="entry name" value="LIPID A BIOSYNTHESIS LAUROYL ACYLTRANSFERASE"/>
    <property type="match status" value="1"/>
</dbReference>
<dbReference type="CDD" id="cd07984">
    <property type="entry name" value="LPLAT_LABLAT-like"/>
    <property type="match status" value="1"/>
</dbReference>
<dbReference type="HOGENOM" id="CLU_049421_4_0_9"/>
<evidence type="ECO:0000256" key="5">
    <source>
        <dbReference type="ARBA" id="ARBA00023136"/>
    </source>
</evidence>